<sequence>MGKSPQPGSPGIRRSPRLQKIAENAVSKRRLSETRRTSLDPKKSCLKQAPTDNTLTDLTAIFQNNDPLITYGPMFDDPGTVTRLDFDDAVREVESKSRRKSLRRVSFADTAHVRLFEQDNANDPDLHDIAVTAPIDIDLFKSSGDAHESANTAPVDTNTVEGDLRDHTIITPVDMDIVECANVKRDFTITTPVDMELVKCNVESDNINGIESGGGQRDFTITVPADMDIVECANVKRDFTITTPVDMELVKCNVDSDNINGIESGGGQRDFTITVPADMDIVECEGGTREFTITAAIDMEIVECEGGLMECESKAENDEVKLDTLRDFIKKEEGEEEEEEKKEEEQDIRDHEDIISLLPLLSMKEILDKLDIIFAGAHFNKRRETIFENGNAAATTTPTLVDAASIACMLPQLKLFESGYQLLNKSNTELQNAIENIVNDTEVLSLFNEIVSLPPHTQHLIKQRLRLIKKRWNLIAKKDWYEWRESGIASVKDQLNEYFETLKKEMVTRLIQESNDLLPKLRLYSQQLSSTLCNAKSRYEQIVNCDHEQLKNLEEAIEEQDVQIRKRQKDLDQVCDTITIQKQVNENLRKEIAEKKEALDDAYKLIKATRRYTKKVLDGFCTKLGEVIEKSKWMPHKMSSQVLDIIYNKKLRLVVNYKQSQTCNFDLSLVSLDENSMNKQFYDIALSSLKYLTKSYPCPVTKEKTPELVQLITSYWEKANLLYEEISTIRKKCPITIHSGEAISESKGNSVVLRVTAEFINAELRTDFFVDFIFRPDSIIEYPAMDGVSCVINVDYGLDDVNLISSIIMQRLSSGKRTGLIRDACADVITTLETLANSNKEQCI</sequence>
<dbReference type="Proteomes" id="UP000789572">
    <property type="component" value="Unassembled WGS sequence"/>
</dbReference>
<evidence type="ECO:0000313" key="5">
    <source>
        <dbReference type="Proteomes" id="UP000789572"/>
    </source>
</evidence>
<comment type="caution">
    <text evidence="4">The sequence shown here is derived from an EMBL/GenBank/DDBJ whole genome shotgun (WGS) entry which is preliminary data.</text>
</comment>
<feature type="compositionally biased region" description="Basic and acidic residues" evidence="2">
    <location>
        <begin position="30"/>
        <end position="43"/>
    </location>
</feature>
<feature type="region of interest" description="Disordered" evidence="2">
    <location>
        <begin position="1"/>
        <end position="48"/>
    </location>
</feature>
<keyword evidence="1" id="KW-0175">Coiled coil</keyword>
<feature type="coiled-coil region" evidence="1">
    <location>
        <begin position="322"/>
        <end position="354"/>
    </location>
</feature>
<name>A0A9N9BG11_9GLOM</name>
<keyword evidence="5" id="KW-1185">Reference proteome</keyword>
<dbReference type="GO" id="GO:0007094">
    <property type="term" value="P:mitotic spindle assembly checkpoint signaling"/>
    <property type="evidence" value="ECO:0007669"/>
    <property type="project" value="TreeGrafter"/>
</dbReference>
<feature type="domain" description="Spc7 kinetochore protein" evidence="3">
    <location>
        <begin position="343"/>
        <end position="656"/>
    </location>
</feature>
<dbReference type="GO" id="GO:0000776">
    <property type="term" value="C:kinetochore"/>
    <property type="evidence" value="ECO:0007669"/>
    <property type="project" value="TreeGrafter"/>
</dbReference>
<dbReference type="InterPro" id="IPR033338">
    <property type="entry name" value="Spc105/Spc7"/>
</dbReference>
<dbReference type="GO" id="GO:1990758">
    <property type="term" value="P:mitotic sister chromatid biorientation"/>
    <property type="evidence" value="ECO:0007669"/>
    <property type="project" value="TreeGrafter"/>
</dbReference>
<dbReference type="GO" id="GO:0034501">
    <property type="term" value="P:protein localization to kinetochore"/>
    <property type="evidence" value="ECO:0007669"/>
    <property type="project" value="TreeGrafter"/>
</dbReference>
<dbReference type="OrthoDB" id="5592879at2759"/>
<dbReference type="Pfam" id="PF08317">
    <property type="entry name" value="Spc7"/>
    <property type="match status" value="1"/>
</dbReference>
<evidence type="ECO:0000259" key="3">
    <source>
        <dbReference type="SMART" id="SM00787"/>
    </source>
</evidence>
<dbReference type="EMBL" id="CAJVPJ010000880">
    <property type="protein sequence ID" value="CAG8562609.1"/>
    <property type="molecule type" value="Genomic_DNA"/>
</dbReference>
<dbReference type="AlphaFoldDB" id="A0A9N9BG11"/>
<evidence type="ECO:0000256" key="2">
    <source>
        <dbReference type="SAM" id="MobiDB-lite"/>
    </source>
</evidence>
<dbReference type="InterPro" id="IPR013253">
    <property type="entry name" value="Spc7_domain"/>
</dbReference>
<accession>A0A9N9BG11</accession>
<dbReference type="PANTHER" id="PTHR28260:SF1">
    <property type="entry name" value="SPINDLE POLE BODY COMPONENT SPC105"/>
    <property type="match status" value="1"/>
</dbReference>
<evidence type="ECO:0000313" key="4">
    <source>
        <dbReference type="EMBL" id="CAG8562609.1"/>
    </source>
</evidence>
<feature type="coiled-coil region" evidence="1">
    <location>
        <begin position="543"/>
        <end position="605"/>
    </location>
</feature>
<reference evidence="4" key="1">
    <citation type="submission" date="2021-06" db="EMBL/GenBank/DDBJ databases">
        <authorList>
            <person name="Kallberg Y."/>
            <person name="Tangrot J."/>
            <person name="Rosling A."/>
        </authorList>
    </citation>
    <scope>NUCLEOTIDE SEQUENCE</scope>
    <source>
        <strain evidence="4">IA702</strain>
    </source>
</reference>
<proteinExistence type="predicted"/>
<protein>
    <submittedName>
        <fullName evidence="4">494_t:CDS:1</fullName>
    </submittedName>
</protein>
<evidence type="ECO:0000256" key="1">
    <source>
        <dbReference type="SAM" id="Coils"/>
    </source>
</evidence>
<dbReference type="PANTHER" id="PTHR28260">
    <property type="entry name" value="SPINDLE POLE BODY COMPONENT SPC105"/>
    <property type="match status" value="1"/>
</dbReference>
<gene>
    <name evidence="4" type="ORF">POCULU_LOCUS5588</name>
</gene>
<organism evidence="4 5">
    <name type="scientific">Paraglomus occultum</name>
    <dbReference type="NCBI Taxonomy" id="144539"/>
    <lineage>
        <taxon>Eukaryota</taxon>
        <taxon>Fungi</taxon>
        <taxon>Fungi incertae sedis</taxon>
        <taxon>Mucoromycota</taxon>
        <taxon>Glomeromycotina</taxon>
        <taxon>Glomeromycetes</taxon>
        <taxon>Paraglomerales</taxon>
        <taxon>Paraglomeraceae</taxon>
        <taxon>Paraglomus</taxon>
    </lineage>
</organism>
<dbReference type="SMART" id="SM00787">
    <property type="entry name" value="Spc7"/>
    <property type="match status" value="1"/>
</dbReference>